<accession>A0ABS3XMX7</accession>
<proteinExistence type="predicted"/>
<dbReference type="InterPro" id="IPR034405">
    <property type="entry name" value="F420"/>
</dbReference>
<feature type="compositionally biased region" description="Basic and acidic residues" evidence="3">
    <location>
        <begin position="242"/>
        <end position="265"/>
    </location>
</feature>
<dbReference type="Pfam" id="PF19288">
    <property type="entry name" value="CofH_C"/>
    <property type="match status" value="1"/>
</dbReference>
<evidence type="ECO:0000256" key="2">
    <source>
        <dbReference type="ARBA" id="ARBA00022485"/>
    </source>
</evidence>
<evidence type="ECO:0000313" key="5">
    <source>
        <dbReference type="EMBL" id="MBO8196660.1"/>
    </source>
</evidence>
<gene>
    <name evidence="5" type="ORF">ITI46_34285</name>
</gene>
<protein>
    <recommendedName>
        <fullName evidence="4">CofH/MqnC-like C-terminal domain-containing protein</fullName>
    </recommendedName>
</protein>
<feature type="region of interest" description="Disordered" evidence="3">
    <location>
        <begin position="242"/>
        <end position="271"/>
    </location>
</feature>
<organism evidence="5 6">
    <name type="scientific">Streptomyces oryzae</name>
    <dbReference type="NCBI Taxonomy" id="1434886"/>
    <lineage>
        <taxon>Bacteria</taxon>
        <taxon>Bacillati</taxon>
        <taxon>Actinomycetota</taxon>
        <taxon>Actinomycetes</taxon>
        <taxon>Kitasatosporales</taxon>
        <taxon>Streptomycetaceae</taxon>
        <taxon>Streptomyces</taxon>
    </lineage>
</organism>
<keyword evidence="2" id="KW-0004">4Fe-4S</keyword>
<dbReference type="EMBL" id="JADKMA010000378">
    <property type="protein sequence ID" value="MBO8196660.1"/>
    <property type="molecule type" value="Genomic_DNA"/>
</dbReference>
<dbReference type="PANTHER" id="PTHR43076">
    <property type="entry name" value="FO SYNTHASE (COFH)"/>
    <property type="match status" value="1"/>
</dbReference>
<dbReference type="RefSeq" id="WP_209243918.1">
    <property type="nucleotide sequence ID" value="NZ_JADKMA010000378.1"/>
</dbReference>
<dbReference type="Proteomes" id="UP001519064">
    <property type="component" value="Unassembled WGS sequence"/>
</dbReference>
<dbReference type="InterPro" id="IPR013785">
    <property type="entry name" value="Aldolase_TIM"/>
</dbReference>
<dbReference type="InterPro" id="IPR045567">
    <property type="entry name" value="CofH/MnqC-like_C"/>
</dbReference>
<dbReference type="Gene3D" id="3.20.20.70">
    <property type="entry name" value="Aldolase class I"/>
    <property type="match status" value="1"/>
</dbReference>
<keyword evidence="6" id="KW-1185">Reference proteome</keyword>
<keyword evidence="2" id="KW-0479">Metal-binding</keyword>
<dbReference type="InterPro" id="IPR058240">
    <property type="entry name" value="rSAM_sf"/>
</dbReference>
<dbReference type="PANTHER" id="PTHR43076:SF7">
    <property type="entry name" value="AMINODEOXYFUTALOSINE SYNTHASE"/>
    <property type="match status" value="1"/>
</dbReference>
<comment type="caution">
    <text evidence="5">The sequence shown here is derived from an EMBL/GenBank/DDBJ whole genome shotgun (WGS) entry which is preliminary data.</text>
</comment>
<evidence type="ECO:0000259" key="4">
    <source>
        <dbReference type="Pfam" id="PF19288"/>
    </source>
</evidence>
<comment type="cofactor">
    <cofactor evidence="1">
        <name>[4Fe-4S] cluster</name>
        <dbReference type="ChEBI" id="CHEBI:49883"/>
    </cofactor>
</comment>
<keyword evidence="2" id="KW-0408">Iron</keyword>
<evidence type="ECO:0000313" key="6">
    <source>
        <dbReference type="Proteomes" id="UP001519064"/>
    </source>
</evidence>
<reference evidence="5 6" key="1">
    <citation type="submission" date="2020-11" db="EMBL/GenBank/DDBJ databases">
        <title>Streptomyces spirodelae sp. nov., isolated from duckweed.</title>
        <authorList>
            <person name="Saimee Y."/>
            <person name="Duangmal K."/>
        </authorList>
    </citation>
    <scope>NUCLEOTIDE SEQUENCE [LARGE SCALE GENOMIC DNA]</scope>
    <source>
        <strain evidence="5 6">S16-07</strain>
    </source>
</reference>
<feature type="domain" description="CofH/MqnC-like C-terminal" evidence="4">
    <location>
        <begin position="163"/>
        <end position="250"/>
    </location>
</feature>
<name>A0ABS3XMX7_9ACTN</name>
<evidence type="ECO:0000256" key="1">
    <source>
        <dbReference type="ARBA" id="ARBA00001966"/>
    </source>
</evidence>
<keyword evidence="2" id="KW-0411">Iron-sulfur</keyword>
<dbReference type="SUPFAM" id="SSF102114">
    <property type="entry name" value="Radical SAM enzymes"/>
    <property type="match status" value="1"/>
</dbReference>
<evidence type="ECO:0000256" key="3">
    <source>
        <dbReference type="SAM" id="MobiDB-lite"/>
    </source>
</evidence>
<sequence length="271" mass="28803">MDAADIERKAGSGERLTREDGIALYGCDDLAWLGGLAHQVRTRHSGDTVYFAAHRSLDVAAGTDVEEAVALATGAAADGSLELRLTTDAGTDWSGLPHTVRELRAALPDGVELSACAMHYGGAGASVDPAACVEQVLRLRELQDETGGFRLFVPLLQDGPRGATGAEVLKTFAVARLLFDNVAHVAADWALHTPQTAQLALQHGADELAGQVADDAGEAGQPADALTREDLLDLIRDTGFRPAERDTRHTVLHAHEGPDPERRETPQPMRV</sequence>